<protein>
    <submittedName>
        <fullName evidence="1">Uncharacterized protein</fullName>
    </submittedName>
</protein>
<dbReference type="STRING" id="642492.Clole_2692"/>
<dbReference type="eggNOG" id="ENOG502ZTGN">
    <property type="taxonomic scope" value="Bacteria"/>
</dbReference>
<dbReference type="RefSeq" id="WP_013657686.1">
    <property type="nucleotide sequence ID" value="NC_015275.1"/>
</dbReference>
<dbReference type="HOGENOM" id="CLU_2449219_0_0_9"/>
<dbReference type="KEGG" id="cle:Clole_2692"/>
<keyword evidence="2" id="KW-1185">Reference proteome</keyword>
<evidence type="ECO:0000313" key="2">
    <source>
        <dbReference type="Proteomes" id="UP000008467"/>
    </source>
</evidence>
<name>F2JJA0_CELLD</name>
<accession>F2JJA0</accession>
<proteinExistence type="predicted"/>
<dbReference type="Proteomes" id="UP000008467">
    <property type="component" value="Chromosome"/>
</dbReference>
<reference evidence="1 2" key="1">
    <citation type="journal article" date="2011" name="J. Bacteriol.">
        <title>Complete genome sequence of the cellulose-degrading bacterium Cellulosilyticum lentocellum.</title>
        <authorList>
            <consortium name="US DOE Joint Genome Institute"/>
            <person name="Miller D.A."/>
            <person name="Suen G."/>
            <person name="Bruce D."/>
            <person name="Copeland A."/>
            <person name="Cheng J.F."/>
            <person name="Detter C."/>
            <person name="Goodwin L.A."/>
            <person name="Han C.S."/>
            <person name="Hauser L.J."/>
            <person name="Land M.L."/>
            <person name="Lapidus A."/>
            <person name="Lucas S."/>
            <person name="Meincke L."/>
            <person name="Pitluck S."/>
            <person name="Tapia R."/>
            <person name="Teshima H."/>
            <person name="Woyke T."/>
            <person name="Fox B.G."/>
            <person name="Angert E.R."/>
            <person name="Currie C.R."/>
        </authorList>
    </citation>
    <scope>NUCLEOTIDE SEQUENCE [LARGE SCALE GENOMIC DNA]</scope>
    <source>
        <strain evidence="2">ATCC 49066 / DSM 5427 / NCIMB 11756 / RHM5</strain>
    </source>
</reference>
<gene>
    <name evidence="1" type="ordered locus">Clole_2692</name>
</gene>
<dbReference type="AlphaFoldDB" id="F2JJA0"/>
<evidence type="ECO:0000313" key="1">
    <source>
        <dbReference type="EMBL" id="ADZ84393.1"/>
    </source>
</evidence>
<organism evidence="1 2">
    <name type="scientific">Cellulosilyticum lentocellum (strain ATCC 49066 / DSM 5427 / NCIMB 11756 / RHM5)</name>
    <name type="common">Clostridium lentocellum</name>
    <dbReference type="NCBI Taxonomy" id="642492"/>
    <lineage>
        <taxon>Bacteria</taxon>
        <taxon>Bacillati</taxon>
        <taxon>Bacillota</taxon>
        <taxon>Clostridia</taxon>
        <taxon>Lachnospirales</taxon>
        <taxon>Cellulosilyticaceae</taxon>
        <taxon>Cellulosilyticum</taxon>
    </lineage>
</organism>
<dbReference type="EMBL" id="CP002582">
    <property type="protein sequence ID" value="ADZ84393.1"/>
    <property type="molecule type" value="Genomic_DNA"/>
</dbReference>
<sequence length="89" mass="10678">MFNLLKRKVNKKAQKQIETQINDLQLYLENNYKDLAIEARQEAIMLIEGCYERGELDNKSYTKYKSILSEYSKKMENYNHQQFYSSSSH</sequence>